<evidence type="ECO:0000313" key="2">
    <source>
        <dbReference type="Proteomes" id="UP000294673"/>
    </source>
</evidence>
<accession>A0A482GN31</accession>
<protein>
    <submittedName>
        <fullName evidence="1">Uncharacterized protein</fullName>
    </submittedName>
</protein>
<reference evidence="1 2" key="1">
    <citation type="submission" date="2018-12" db="EMBL/GenBank/DDBJ databases">
        <title>Still something new to discover - new insights into E. coli phage diversity and taxonomy.</title>
        <authorList>
            <person name="Korf I.H.E."/>
            <person name="Adriaennsens E."/>
            <person name="Dreiseikelmann B."/>
            <person name="Kropinski A."/>
            <person name="Nimtz M."/>
            <person name="Meier-Kolthoff J.P."/>
            <person name="Rohde M."/>
            <person name="van Raaij M."/>
            <person name="Wittmann J."/>
        </authorList>
    </citation>
    <scope>NUCLEOTIDE SEQUENCE [LARGE SCALE GENOMIC DNA]</scope>
</reference>
<name>A0A482GN31_BPGOS</name>
<proteinExistence type="predicted"/>
<organismHost>
    <name type="scientific">Escherichia coli</name>
    <dbReference type="NCBI Taxonomy" id="562"/>
</organismHost>
<dbReference type="Proteomes" id="UP000294673">
    <property type="component" value="Segment"/>
</dbReference>
<gene>
    <name evidence="1" type="ORF">Goslar_00132</name>
</gene>
<keyword evidence="2" id="KW-1185">Reference proteome</keyword>
<organism evidence="1 2">
    <name type="scientific">Escherichia phage vB_EcoM_Goslar</name>
    <dbReference type="NCBI Taxonomy" id="2502409"/>
    <lineage>
        <taxon>Viruses</taxon>
        <taxon>Duplodnaviria</taxon>
        <taxon>Heunggongvirae</taxon>
        <taxon>Uroviricota</taxon>
        <taxon>Caudoviricetes</taxon>
        <taxon>Chimalliviridae</taxon>
        <taxon>Goslarvirus</taxon>
        <taxon>Goslarvirus goslar</taxon>
    </lineage>
</organism>
<evidence type="ECO:0000313" key="1">
    <source>
        <dbReference type="EMBL" id="QBO63925.1"/>
    </source>
</evidence>
<dbReference type="EMBL" id="MK327938">
    <property type="protein sequence ID" value="QBO63925.1"/>
    <property type="molecule type" value="Genomic_DNA"/>
</dbReference>
<sequence>MFNSSMVYYGSIVQVLVPFIDERTCLAADARYIQRWVKLGRLTRKHLQHATTSTHAAIHLIDPNFRDGKRHIHLYRESYVRWLENALKDKEHE</sequence>